<dbReference type="SUPFAM" id="SSF56059">
    <property type="entry name" value="Glutathione synthetase ATP-binding domain-like"/>
    <property type="match status" value="1"/>
</dbReference>
<dbReference type="AlphaFoldDB" id="A0A557QII8"/>
<dbReference type="InterPro" id="IPR051680">
    <property type="entry name" value="ATP-dep_Glu-Cys_Ligase-2"/>
</dbReference>
<dbReference type="RefSeq" id="WP_144310805.1">
    <property type="nucleotide sequence ID" value="NZ_VMNK01000016.1"/>
</dbReference>
<gene>
    <name evidence="3" type="ORF">FHP91_17475</name>
</gene>
<protein>
    <submittedName>
        <fullName evidence="3">Molybdopterin oxidoreductase</fullName>
    </submittedName>
</protein>
<dbReference type="EMBL" id="VMNK01000016">
    <property type="protein sequence ID" value="TVO52722.1"/>
    <property type="molecule type" value="Genomic_DNA"/>
</dbReference>
<feature type="domain" description="Circularly permuted ATP-grasp type 2" evidence="2">
    <location>
        <begin position="81"/>
        <end position="457"/>
    </location>
</feature>
<evidence type="ECO:0000259" key="2">
    <source>
        <dbReference type="Pfam" id="PF14403"/>
    </source>
</evidence>
<name>A0A557QII8_9RHOO</name>
<dbReference type="Pfam" id="PF14403">
    <property type="entry name" value="CP_ATPgrasp_2"/>
    <property type="match status" value="1"/>
</dbReference>
<comment type="caution">
    <text evidence="3">The sequence shown here is derived from an EMBL/GenBank/DDBJ whole genome shotgun (WGS) entry which is preliminary data.</text>
</comment>
<dbReference type="Gene3D" id="3.30.1490.270">
    <property type="match status" value="1"/>
</dbReference>
<proteinExistence type="predicted"/>
<accession>A0A557QII8</accession>
<organism evidence="3 4">
    <name type="scientific">Denitromonas halophila</name>
    <dbReference type="NCBI Taxonomy" id="1629404"/>
    <lineage>
        <taxon>Bacteria</taxon>
        <taxon>Pseudomonadati</taxon>
        <taxon>Pseudomonadota</taxon>
        <taxon>Betaproteobacteria</taxon>
        <taxon>Rhodocyclales</taxon>
        <taxon>Zoogloeaceae</taxon>
        <taxon>Denitromonas</taxon>
    </lineage>
</organism>
<dbReference type="Proteomes" id="UP000319502">
    <property type="component" value="Unassembled WGS sequence"/>
</dbReference>
<dbReference type="PANTHER" id="PTHR34595:SF2">
    <property type="entry name" value="BLR2978 PROTEIN"/>
    <property type="match status" value="1"/>
</dbReference>
<dbReference type="InterPro" id="IPR025841">
    <property type="entry name" value="CP_ATPgrasp_2"/>
</dbReference>
<evidence type="ECO:0000313" key="3">
    <source>
        <dbReference type="EMBL" id="TVO52722.1"/>
    </source>
</evidence>
<keyword evidence="4" id="KW-1185">Reference proteome</keyword>
<dbReference type="Gene3D" id="3.40.50.11290">
    <property type="match status" value="1"/>
</dbReference>
<dbReference type="InterPro" id="IPR007296">
    <property type="entry name" value="DUF403"/>
</dbReference>
<reference evidence="3 4" key="1">
    <citation type="submission" date="2019-07" db="EMBL/GenBank/DDBJ databases">
        <title>The pathways for chlorine oxyanion respiration interact through the shared metabolite chlorate.</title>
        <authorList>
            <person name="Barnum T.P."/>
            <person name="Cheng Y."/>
            <person name="Hill K.A."/>
            <person name="Lucas L.N."/>
            <person name="Carlson H.K."/>
            <person name="Coates J.D."/>
        </authorList>
    </citation>
    <scope>NUCLEOTIDE SEQUENCE [LARGE SCALE GENOMIC DNA]</scope>
    <source>
        <strain evidence="3 4">SFB-3</strain>
    </source>
</reference>
<feature type="domain" description="DUF403" evidence="1">
    <location>
        <begin position="507"/>
        <end position="813"/>
    </location>
</feature>
<evidence type="ECO:0000313" key="4">
    <source>
        <dbReference type="Proteomes" id="UP000319502"/>
    </source>
</evidence>
<dbReference type="Pfam" id="PF04168">
    <property type="entry name" value="Alpha-E"/>
    <property type="match status" value="1"/>
</dbReference>
<evidence type="ECO:0000259" key="1">
    <source>
        <dbReference type="Pfam" id="PF04168"/>
    </source>
</evidence>
<sequence>MSTLLSTYSSPAGRHDELLDASGNVRLQWRPLVARLDALGLDGVSARAQLVSDSIFADGISYNVHAEDHEAPHAWELDPLPLVIAPDEWKYLASAVAQRASVLNAMLGDLYGPQHLLAEGLLPSALVFGQPSFKWPCVGIRPPGDVFLNTYAVDVARGPDGKWWAIADHTQSPAGAGYSLQNRIILSKTFPDAFRQLQVHPLADFFRTLLDGFSRLAPTDGEPPLIVLLTPGPGYESYFEHAFLARYLGYPLVEGRDLTVRDNTVYLKTLRGLRRVHGIFRRLQSDLCDPLELRADSAVGVPGLLAAARAGRVLISNALGSGVLESGAIFGFLPGITERLLGKPLAMPSVASWWCGEAAALDHAIEHLNDLVIKPAYSDMGQPAVFGHNLKGTERDEMIAKLRAQPHAYVAQEWIPMSQAPIWGGDGLQARTVGLRLFAVATGNGYTVMPGALGRVAASPHQEVLSMPRGGISKDVWVRASGPVRRVSLLKRRLGVIDLVCGGSDVPSRVGDNLFWLGRYTERSEATARLLRATLSRLSTGDNDDESCLPDLLAACHHMDILAQAPEPDATDDAIEKVVIAAVCDPLQIGSLANMSQQLVYSAGQVRERMSSDNWHALNRMSRLFEQPVQSVGQALAAVDRTMLDCISLAGFALDDMTRDEGWRFLILGRRIERLYRLAALIDVALSFEDDARERSLEWLLEATNAIVTYRARYRRSPEVLPVLHLLIFDDTNPHAVIFQINQLDVELDRISRDVGHARVDALSVMRAALHQFDLTRFEAEDTRDACQALAAVLAKIADDTSDLSENLHERYFTHTAPDVRKH</sequence>
<dbReference type="PANTHER" id="PTHR34595">
    <property type="entry name" value="BLR5612 PROTEIN"/>
    <property type="match status" value="1"/>
</dbReference>
<dbReference type="OrthoDB" id="9804079at2"/>